<dbReference type="Pfam" id="PF17782">
    <property type="entry name" value="WHD_DprA"/>
    <property type="match status" value="1"/>
</dbReference>
<organism evidence="4 5">
    <name type="scientific">Candidatus Bacteroides avicola</name>
    <dbReference type="NCBI Taxonomy" id="2838468"/>
    <lineage>
        <taxon>Bacteria</taxon>
        <taxon>Pseudomonadati</taxon>
        <taxon>Bacteroidota</taxon>
        <taxon>Bacteroidia</taxon>
        <taxon>Bacteroidales</taxon>
        <taxon>Bacteroidaceae</taxon>
        <taxon>Bacteroides</taxon>
    </lineage>
</organism>
<dbReference type="InterPro" id="IPR041614">
    <property type="entry name" value="DprA_WH"/>
</dbReference>
<proteinExistence type="inferred from homology"/>
<name>A0A9D2HUP3_9BACE</name>
<dbReference type="AlphaFoldDB" id="A0A9D2HUP3"/>
<feature type="domain" description="Smf/DprA SLOG" evidence="2">
    <location>
        <begin position="82"/>
        <end position="293"/>
    </location>
</feature>
<comment type="caution">
    <text evidence="4">The sequence shown here is derived from an EMBL/GenBank/DDBJ whole genome shotgun (WGS) entry which is preliminary data.</text>
</comment>
<dbReference type="Gene3D" id="1.10.10.10">
    <property type="entry name" value="Winged helix-like DNA-binding domain superfamily/Winged helix DNA-binding domain"/>
    <property type="match status" value="1"/>
</dbReference>
<dbReference type="NCBIfam" id="TIGR00732">
    <property type="entry name" value="dprA"/>
    <property type="match status" value="1"/>
</dbReference>
<dbReference type="Pfam" id="PF02481">
    <property type="entry name" value="DNA_processg_A"/>
    <property type="match status" value="1"/>
</dbReference>
<reference evidence="4" key="2">
    <citation type="submission" date="2021-04" db="EMBL/GenBank/DDBJ databases">
        <authorList>
            <person name="Gilroy R."/>
        </authorList>
    </citation>
    <scope>NUCLEOTIDE SEQUENCE</scope>
    <source>
        <strain evidence="4">ChiHjej12B11-9795</strain>
    </source>
</reference>
<evidence type="ECO:0000313" key="4">
    <source>
        <dbReference type="EMBL" id="HJA84686.1"/>
    </source>
</evidence>
<dbReference type="EMBL" id="DWZI01000002">
    <property type="protein sequence ID" value="HJA84686.1"/>
    <property type="molecule type" value="Genomic_DNA"/>
</dbReference>
<evidence type="ECO:0000259" key="2">
    <source>
        <dbReference type="Pfam" id="PF02481"/>
    </source>
</evidence>
<sequence length="373" mass="40941">MNDTDERICSIALTLCPGIGAINAKRLVDMAGSATAVFRQFHELPDIRPEALRALSAALKQPEVFRRARQEVDFAEKHGLACLTLQDEAYPSRLRQCPDAPLVLFFKGNANLNSLHMVSLVGTRRSTAYGQQFCRDFLHEAAQLCPDLLVVSGLAYGIDIHAHRAALDEGLPTVGVLAHGMDRIYPASHRNTAAQMLENGGLLTEFLSGTTPDRYNFISRNRIVAGISEATIVVESAQKGGALITAELANGYNRECFALPGRNSDEASAGCNRLIRDNKAALIESAEDFLNAMRWKKQDTPRKAEAIQRSLFYELSAEEQRIVDVLAKDGEMHINAIAVKTEFPINQLSALLFGLEMKGITKVRAGNMYILQG</sequence>
<evidence type="ECO:0000256" key="1">
    <source>
        <dbReference type="ARBA" id="ARBA00006525"/>
    </source>
</evidence>
<dbReference type="InterPro" id="IPR003488">
    <property type="entry name" value="DprA"/>
</dbReference>
<comment type="similarity">
    <text evidence="1">Belongs to the DprA/Smf family.</text>
</comment>
<dbReference type="SUPFAM" id="SSF102405">
    <property type="entry name" value="MCP/YpsA-like"/>
    <property type="match status" value="1"/>
</dbReference>
<dbReference type="InterPro" id="IPR057666">
    <property type="entry name" value="DrpA_SLOG"/>
</dbReference>
<evidence type="ECO:0000259" key="3">
    <source>
        <dbReference type="Pfam" id="PF17782"/>
    </source>
</evidence>
<protein>
    <submittedName>
        <fullName evidence="4">DNA-processing protein DprA</fullName>
    </submittedName>
</protein>
<dbReference type="Proteomes" id="UP000823862">
    <property type="component" value="Unassembled WGS sequence"/>
</dbReference>
<dbReference type="PANTHER" id="PTHR43022">
    <property type="entry name" value="PROTEIN SMF"/>
    <property type="match status" value="1"/>
</dbReference>
<reference evidence="4" key="1">
    <citation type="journal article" date="2021" name="PeerJ">
        <title>Extensive microbial diversity within the chicken gut microbiome revealed by metagenomics and culture.</title>
        <authorList>
            <person name="Gilroy R."/>
            <person name="Ravi A."/>
            <person name="Getino M."/>
            <person name="Pursley I."/>
            <person name="Horton D.L."/>
            <person name="Alikhan N.F."/>
            <person name="Baker D."/>
            <person name="Gharbi K."/>
            <person name="Hall N."/>
            <person name="Watson M."/>
            <person name="Adriaenssens E.M."/>
            <person name="Foster-Nyarko E."/>
            <person name="Jarju S."/>
            <person name="Secka A."/>
            <person name="Antonio M."/>
            <person name="Oren A."/>
            <person name="Chaudhuri R.R."/>
            <person name="La Ragione R."/>
            <person name="Hildebrand F."/>
            <person name="Pallen M.J."/>
        </authorList>
    </citation>
    <scope>NUCLEOTIDE SEQUENCE</scope>
    <source>
        <strain evidence="4">ChiHjej12B11-9795</strain>
    </source>
</reference>
<dbReference type="InterPro" id="IPR036388">
    <property type="entry name" value="WH-like_DNA-bd_sf"/>
</dbReference>
<accession>A0A9D2HUP3</accession>
<dbReference type="Gene3D" id="3.40.50.450">
    <property type="match status" value="1"/>
</dbReference>
<evidence type="ECO:0000313" key="5">
    <source>
        <dbReference type="Proteomes" id="UP000823862"/>
    </source>
</evidence>
<dbReference type="GO" id="GO:0009294">
    <property type="term" value="P:DNA-mediated transformation"/>
    <property type="evidence" value="ECO:0007669"/>
    <property type="project" value="InterPro"/>
</dbReference>
<gene>
    <name evidence="4" type="primary">dprA</name>
    <name evidence="4" type="ORF">H9950_00540</name>
</gene>
<dbReference type="PANTHER" id="PTHR43022:SF1">
    <property type="entry name" value="PROTEIN SMF"/>
    <property type="match status" value="1"/>
</dbReference>
<feature type="domain" description="DprA winged helix" evidence="3">
    <location>
        <begin position="314"/>
        <end position="359"/>
    </location>
</feature>